<keyword evidence="4" id="KW-1185">Reference proteome</keyword>
<dbReference type="InterPro" id="IPR036582">
    <property type="entry name" value="Mao_N_sf"/>
</dbReference>
<dbReference type="SUPFAM" id="SSF55383">
    <property type="entry name" value="Copper amine oxidase, domain N"/>
    <property type="match status" value="1"/>
</dbReference>
<dbReference type="Proteomes" id="UP000093352">
    <property type="component" value="Unassembled WGS sequence"/>
</dbReference>
<proteinExistence type="predicted"/>
<reference evidence="3 4" key="1">
    <citation type="journal article" date="2016" name="Genome Announc.">
        <title>Draft Genome Sequence of Criibacterium bergeronii gen. nov., sp. nov., Strain CCRI-22567T, Isolated from a Vaginal Sample from a Woman with Bacterial Vaginosis.</title>
        <authorList>
            <person name="Maheux A.F."/>
            <person name="Berube E."/>
            <person name="Boudreau D.K."/>
            <person name="Raymond F."/>
            <person name="Corbeil J."/>
            <person name="Roy P.H."/>
            <person name="Boissinot M."/>
            <person name="Omar R.F."/>
        </authorList>
    </citation>
    <scope>NUCLEOTIDE SEQUENCE [LARGE SCALE GENOMIC DNA]</scope>
    <source>
        <strain evidence="3 4">CCRI-22567</strain>
    </source>
</reference>
<dbReference type="STRING" id="1871336.BBG48_02955"/>
<dbReference type="Gene3D" id="3.30.457.10">
    <property type="entry name" value="Copper amine oxidase-like, N-terminal domain"/>
    <property type="match status" value="1"/>
</dbReference>
<evidence type="ECO:0000313" key="3">
    <source>
        <dbReference type="EMBL" id="RDY21834.1"/>
    </source>
</evidence>
<dbReference type="EMBL" id="MBEW02000004">
    <property type="protein sequence ID" value="RDY21834.1"/>
    <property type="molecule type" value="Genomic_DNA"/>
</dbReference>
<dbReference type="AlphaFoldDB" id="A0A371IMX8"/>
<evidence type="ECO:0000256" key="1">
    <source>
        <dbReference type="SAM" id="SignalP"/>
    </source>
</evidence>
<protein>
    <submittedName>
        <fullName evidence="3">Copper amine oxidase N-terminal domain-containing protein</fullName>
    </submittedName>
</protein>
<feature type="signal peptide" evidence="1">
    <location>
        <begin position="1"/>
        <end position="24"/>
    </location>
</feature>
<sequence>MKRFFIGASALSLSLAMFMGSAYAAQTMKIDTVVPATVGALEEQKGTLINVREEKADAWGEEQTFELKLSSGIKWNSKTLVNGRAAQIDGSSLKFKIKTDLKERDMFYVVPYFDIERGTKPGDLTVLVDVVGKNDSEVAKVATISDYAVNISSSYQRATENTKIPVEITITEAVENSMISGSPFDLVFDNADIVKDSVKIKNVKGEDTLTVRNQKGDYVSLDLNEKAATPNKWTINLDIMPKNGYKGDITATFEGKGFDTVKTVVANVVEGLSVAERKADVIELGKMDQKLSDIIISETQAGALQEGEYLLKLDPAYKGLQFGKDFKVEATRGDIRVGNEKLDGTTIGFSVRGESIKPSTITVSNLMVTLDKFGYDGSYKFNLVNAKMPDQTIKTIELFVVNPAPKQREVVFAIGGKDYTVDGKAMSLDSEPYISNGRTMLPVRALSEALDSKVDWDAATRTATLTTKDNKIVTITLGQSSMTVDGKSVTLDAPAEIKDGRTFLPMRAIAESLGAEVKWSASSKTATVIK</sequence>
<keyword evidence="1" id="KW-0732">Signal</keyword>
<organism evidence="3 4">
    <name type="scientific">Criibacterium bergeronii</name>
    <dbReference type="NCBI Taxonomy" id="1871336"/>
    <lineage>
        <taxon>Bacteria</taxon>
        <taxon>Bacillati</taxon>
        <taxon>Bacillota</taxon>
        <taxon>Clostridia</taxon>
        <taxon>Peptostreptococcales</taxon>
        <taxon>Filifactoraceae</taxon>
        <taxon>Criibacterium</taxon>
    </lineage>
</organism>
<gene>
    <name evidence="3" type="ORF">BBG48_003120</name>
</gene>
<dbReference type="Pfam" id="PF07833">
    <property type="entry name" value="Cu_amine_oxidN1"/>
    <property type="match status" value="1"/>
</dbReference>
<comment type="caution">
    <text evidence="3">The sequence shown here is derived from an EMBL/GenBank/DDBJ whole genome shotgun (WGS) entry which is preliminary data.</text>
</comment>
<feature type="domain" description="Copper amine oxidase-like N-terminal" evidence="2">
    <location>
        <begin position="420"/>
        <end position="527"/>
    </location>
</feature>
<accession>A0A371IMX8</accession>
<evidence type="ECO:0000259" key="2">
    <source>
        <dbReference type="Pfam" id="PF07833"/>
    </source>
</evidence>
<evidence type="ECO:0000313" key="4">
    <source>
        <dbReference type="Proteomes" id="UP000093352"/>
    </source>
</evidence>
<feature type="chain" id="PRO_5016588152" evidence="1">
    <location>
        <begin position="25"/>
        <end position="530"/>
    </location>
</feature>
<dbReference type="RefSeq" id="WP_068912666.1">
    <property type="nucleotide sequence ID" value="NZ_MBEW02000004.1"/>
</dbReference>
<dbReference type="InterPro" id="IPR012854">
    <property type="entry name" value="Cu_amine_oxidase-like_N"/>
</dbReference>
<name>A0A371IMX8_9FIRM</name>